<keyword evidence="2" id="KW-1185">Reference proteome</keyword>
<dbReference type="Proteomes" id="UP001165986">
    <property type="component" value="Unassembled WGS sequence"/>
</dbReference>
<proteinExistence type="predicted"/>
<comment type="caution">
    <text evidence="1">The sequence shown here is derived from an EMBL/GenBank/DDBJ whole genome shotgun (WGS) entry which is preliminary data.</text>
</comment>
<dbReference type="EMBL" id="VJXY01000024">
    <property type="protein sequence ID" value="MBD6618231.1"/>
    <property type="molecule type" value="Genomic_DNA"/>
</dbReference>
<sequence>MDLTLGNIELHIEELILHGFPASDRHRIGAAIQQELTRLFTQGIPPSLMQGGAIAQINGGIFEITPGTQPEIIGMQIAQSIYGGLSQ</sequence>
<organism evidence="1 2">
    <name type="scientific">Komarekiella delphini-convector SJRDD-AB1</name>
    <dbReference type="NCBI Taxonomy" id="2593771"/>
    <lineage>
        <taxon>Bacteria</taxon>
        <taxon>Bacillati</taxon>
        <taxon>Cyanobacteriota</taxon>
        <taxon>Cyanophyceae</taxon>
        <taxon>Nostocales</taxon>
        <taxon>Nostocaceae</taxon>
        <taxon>Komarekiella</taxon>
        <taxon>Komarekiella delphini-convector</taxon>
    </lineage>
</organism>
<gene>
    <name evidence="1" type="ORF">FNW02_20990</name>
</gene>
<name>A0AA40SZL5_9NOST</name>
<protein>
    <submittedName>
        <fullName evidence="1">Uncharacterized protein</fullName>
    </submittedName>
</protein>
<evidence type="ECO:0000313" key="1">
    <source>
        <dbReference type="EMBL" id="MBD6618231.1"/>
    </source>
</evidence>
<dbReference type="RefSeq" id="WP_191759448.1">
    <property type="nucleotide sequence ID" value="NZ_VJXY01000024.1"/>
</dbReference>
<reference evidence="1" key="1">
    <citation type="submission" date="2019-07" db="EMBL/GenBank/DDBJ databases">
        <title>Toxilogical consequences of a new and cryptic species of cyanobacteria (Komarekiella delphini-convector) recovered from the epidermis of a bottlenose dolphin and 1500 ft. in the air.</title>
        <authorList>
            <person name="Brown A.O."/>
            <person name="Dvorak P."/>
            <person name="Villanueva C.D."/>
            <person name="Foss A.J."/>
            <person name="Garvey A.D."/>
            <person name="Gibson Q.A."/>
            <person name="Johansen J.R."/>
            <person name="Casamatta D.A."/>
        </authorList>
    </citation>
    <scope>NUCLEOTIDE SEQUENCE</scope>
    <source>
        <strain evidence="1">SJRDD-AB1</strain>
    </source>
</reference>
<dbReference type="AlphaFoldDB" id="A0AA40SZL5"/>
<accession>A0AA40SZL5</accession>
<evidence type="ECO:0000313" key="2">
    <source>
        <dbReference type="Proteomes" id="UP001165986"/>
    </source>
</evidence>